<dbReference type="Proteomes" id="UP000077202">
    <property type="component" value="Unassembled WGS sequence"/>
</dbReference>
<dbReference type="InterPro" id="IPR050498">
    <property type="entry name" value="Ycf3"/>
</dbReference>
<accession>A0A176VTV2</accession>
<evidence type="ECO:0000256" key="1">
    <source>
        <dbReference type="ARBA" id="ARBA00022737"/>
    </source>
</evidence>
<dbReference type="EMBL" id="LVLJ01002673">
    <property type="protein sequence ID" value="OAE24230.1"/>
    <property type="molecule type" value="Genomic_DNA"/>
</dbReference>
<feature type="repeat" description="TPR" evidence="3">
    <location>
        <begin position="275"/>
        <end position="308"/>
    </location>
</feature>
<sequence>MATTDSLDKSCPLWTPALRSAADLGCQVGNGAVQVASSRHLSNVCSASRTGGRLCSTSNAPPSSSRSTEGFKPRLNGIRNEARLPQYHQSKRIELKQSRVVLHDGELRFRRSWKSNGFDAESRKLEGETSELESRRSMLLSTSSAVVGIINYFGRSEAAEASVQKRVKLSDVDDQKLQDALRAAVAGDLENAENLFSELIKEEPNSASVWSNRGSVRVSLGKFELAAEDFTKAIELAPEAPVPFLNRAISYEAMGRFDEAIADCKTAIENDPEEFAAWYNLGNVEVRVKDYDNALRSYERASLLAPGIAGYRFKQALVLFQVGRSEESKKLLQGLVRKYSNYAEAHAALAAVLWSAGSRSGAEEQFSEATNREPLFKDLSWVSRELQWPPAVVEAFSKFLAIDYK</sequence>
<feature type="compositionally biased region" description="Low complexity" evidence="4">
    <location>
        <begin position="56"/>
        <end position="68"/>
    </location>
</feature>
<dbReference type="AlphaFoldDB" id="A0A176VTV2"/>
<dbReference type="SMART" id="SM00028">
    <property type="entry name" value="TPR"/>
    <property type="match status" value="4"/>
</dbReference>
<proteinExistence type="predicted"/>
<feature type="region of interest" description="Disordered" evidence="4">
    <location>
        <begin position="48"/>
        <end position="73"/>
    </location>
</feature>
<feature type="repeat" description="TPR" evidence="3">
    <location>
        <begin position="207"/>
        <end position="240"/>
    </location>
</feature>
<gene>
    <name evidence="5" type="ORF">AXG93_3083s1080</name>
</gene>
<keyword evidence="6" id="KW-1185">Reference proteome</keyword>
<evidence type="ECO:0000256" key="3">
    <source>
        <dbReference type="PROSITE-ProRule" id="PRU00339"/>
    </source>
</evidence>
<dbReference type="Pfam" id="PF13432">
    <property type="entry name" value="TPR_16"/>
    <property type="match status" value="2"/>
</dbReference>
<comment type="caution">
    <text evidence="5">The sequence shown here is derived from an EMBL/GenBank/DDBJ whole genome shotgun (WGS) entry which is preliminary data.</text>
</comment>
<evidence type="ECO:0000313" key="6">
    <source>
        <dbReference type="Proteomes" id="UP000077202"/>
    </source>
</evidence>
<evidence type="ECO:0000256" key="4">
    <source>
        <dbReference type="SAM" id="MobiDB-lite"/>
    </source>
</evidence>
<dbReference type="InterPro" id="IPR011990">
    <property type="entry name" value="TPR-like_helical_dom_sf"/>
</dbReference>
<dbReference type="SUPFAM" id="SSF48452">
    <property type="entry name" value="TPR-like"/>
    <property type="match status" value="1"/>
</dbReference>
<dbReference type="PROSITE" id="PS50293">
    <property type="entry name" value="TPR_REGION"/>
    <property type="match status" value="1"/>
</dbReference>
<dbReference type="PROSITE" id="PS50005">
    <property type="entry name" value="TPR"/>
    <property type="match status" value="3"/>
</dbReference>
<dbReference type="InterPro" id="IPR019734">
    <property type="entry name" value="TPR_rpt"/>
</dbReference>
<feature type="repeat" description="TPR" evidence="3">
    <location>
        <begin position="241"/>
        <end position="274"/>
    </location>
</feature>
<dbReference type="Pfam" id="PF00515">
    <property type="entry name" value="TPR_1"/>
    <property type="match status" value="1"/>
</dbReference>
<dbReference type="PANTHER" id="PTHR44858">
    <property type="entry name" value="TETRATRICOPEPTIDE REPEAT PROTEIN 6"/>
    <property type="match status" value="1"/>
</dbReference>
<reference evidence="5" key="1">
    <citation type="submission" date="2016-03" db="EMBL/GenBank/DDBJ databases">
        <title>Mechanisms controlling the formation of the plant cell surface in tip-growing cells are functionally conserved among land plants.</title>
        <authorList>
            <person name="Honkanen S."/>
            <person name="Jones V.A."/>
            <person name="Morieri G."/>
            <person name="Champion C."/>
            <person name="Hetherington A.J."/>
            <person name="Kelly S."/>
            <person name="Saint-Marcoux D."/>
            <person name="Proust H."/>
            <person name="Prescott H."/>
            <person name="Dolan L."/>
        </authorList>
    </citation>
    <scope>NUCLEOTIDE SEQUENCE [LARGE SCALE GENOMIC DNA]</scope>
    <source>
        <tissue evidence="5">Whole gametophyte</tissue>
    </source>
</reference>
<keyword evidence="2 3" id="KW-0802">TPR repeat</keyword>
<evidence type="ECO:0000256" key="2">
    <source>
        <dbReference type="ARBA" id="ARBA00022803"/>
    </source>
</evidence>
<protein>
    <submittedName>
        <fullName evidence="5">Uncharacterized protein</fullName>
    </submittedName>
</protein>
<evidence type="ECO:0000313" key="5">
    <source>
        <dbReference type="EMBL" id="OAE24230.1"/>
    </source>
</evidence>
<dbReference type="PANTHER" id="PTHR44858:SF19">
    <property type="match status" value="1"/>
</dbReference>
<keyword evidence="1" id="KW-0677">Repeat</keyword>
<organism evidence="5 6">
    <name type="scientific">Marchantia polymorpha subsp. ruderalis</name>
    <dbReference type="NCBI Taxonomy" id="1480154"/>
    <lineage>
        <taxon>Eukaryota</taxon>
        <taxon>Viridiplantae</taxon>
        <taxon>Streptophyta</taxon>
        <taxon>Embryophyta</taxon>
        <taxon>Marchantiophyta</taxon>
        <taxon>Marchantiopsida</taxon>
        <taxon>Marchantiidae</taxon>
        <taxon>Marchantiales</taxon>
        <taxon>Marchantiaceae</taxon>
        <taxon>Marchantia</taxon>
    </lineage>
</organism>
<dbReference type="Gene3D" id="1.25.40.10">
    <property type="entry name" value="Tetratricopeptide repeat domain"/>
    <property type="match status" value="2"/>
</dbReference>
<name>A0A176VTV2_MARPO</name>